<evidence type="ECO:0008006" key="5">
    <source>
        <dbReference type="Google" id="ProtNLM"/>
    </source>
</evidence>
<evidence type="ECO:0000313" key="4">
    <source>
        <dbReference type="Proteomes" id="UP001152797"/>
    </source>
</evidence>
<keyword evidence="4" id="KW-1185">Reference proteome</keyword>
<sequence length="479" mass="54394">MGVGRLGSIGLWLLILMLCVRQLTRHFSALVTPSASEHERLLEGLHGKHLNPDWLSSVLQQAAQKGQQPLPSNDVASLQVVLGTEKFWPQSQSAQLQLDLVGMKQPVYLYLKKVIARDMPAKSAQALRRDLSSNRNEARFYQEFSAEMRARGVPLLQAPLVQEDFSCLDTKIDGDEEEHLREGGMLLLLECADEGFMQTSPLSFDQAALSLSLLANFHAAAWEDRDLLHKASNRLYATGSYWMLDRRGRAELQQLKPIWKNYLEAFQSHAPDFLAQPSIRMLAERLERTAVWVAEQLRPSAEEDFATLMHGDPKAMNMFLPTIMAENSKALIIDFQWTGVGYGVADVAMHLPHSVHDAALRDGGEEKLVKMYYNDLIRALEQRLPKPRLDAFTFDQAWHLYRLAFVDYARMVMCNFFKGASPAAFQAHAHRPNVGFLYRNVEASLHFLQQLDQHLRYVEELRGEQPVTTVEVSPDQSLR</sequence>
<proteinExistence type="predicted"/>
<evidence type="ECO:0000256" key="1">
    <source>
        <dbReference type="SAM" id="SignalP"/>
    </source>
</evidence>
<gene>
    <name evidence="2" type="ORF">C1SCF055_LOCUS31836</name>
</gene>
<dbReference type="EMBL" id="CAMXCT020003779">
    <property type="protein sequence ID" value="CAL1159547.1"/>
    <property type="molecule type" value="Genomic_DNA"/>
</dbReference>
<organism evidence="2">
    <name type="scientific">Cladocopium goreaui</name>
    <dbReference type="NCBI Taxonomy" id="2562237"/>
    <lineage>
        <taxon>Eukaryota</taxon>
        <taxon>Sar</taxon>
        <taxon>Alveolata</taxon>
        <taxon>Dinophyceae</taxon>
        <taxon>Suessiales</taxon>
        <taxon>Symbiodiniaceae</taxon>
        <taxon>Cladocopium</taxon>
    </lineage>
</organism>
<protein>
    <recommendedName>
        <fullName evidence="5">CHK kinase-like domain-containing protein</fullName>
    </recommendedName>
</protein>
<dbReference type="Gene3D" id="3.90.1200.10">
    <property type="match status" value="1"/>
</dbReference>
<name>A0A9P1DAG0_9DINO</name>
<dbReference type="Proteomes" id="UP001152797">
    <property type="component" value="Unassembled WGS sequence"/>
</dbReference>
<comment type="caution">
    <text evidence="2">The sequence shown here is derived from an EMBL/GenBank/DDBJ whole genome shotgun (WGS) entry which is preliminary data.</text>
</comment>
<evidence type="ECO:0000313" key="2">
    <source>
        <dbReference type="EMBL" id="CAI4006172.1"/>
    </source>
</evidence>
<dbReference type="PANTHER" id="PTHR11012">
    <property type="entry name" value="PROTEIN KINASE-LIKE DOMAIN-CONTAINING"/>
    <property type="match status" value="1"/>
</dbReference>
<dbReference type="InterPro" id="IPR004119">
    <property type="entry name" value="EcKL"/>
</dbReference>
<feature type="signal peptide" evidence="1">
    <location>
        <begin position="1"/>
        <end position="22"/>
    </location>
</feature>
<accession>A0A9P1DAG0</accession>
<keyword evidence="1" id="KW-0732">Signal</keyword>
<reference evidence="3" key="2">
    <citation type="submission" date="2024-04" db="EMBL/GenBank/DDBJ databases">
        <authorList>
            <person name="Chen Y."/>
            <person name="Shah S."/>
            <person name="Dougan E. K."/>
            <person name="Thang M."/>
            <person name="Chan C."/>
        </authorList>
    </citation>
    <scope>NUCLEOTIDE SEQUENCE [LARGE SCALE GENOMIC DNA]</scope>
</reference>
<reference evidence="2" key="1">
    <citation type="submission" date="2022-10" db="EMBL/GenBank/DDBJ databases">
        <authorList>
            <person name="Chen Y."/>
            <person name="Dougan E. K."/>
            <person name="Chan C."/>
            <person name="Rhodes N."/>
            <person name="Thang M."/>
        </authorList>
    </citation>
    <scope>NUCLEOTIDE SEQUENCE</scope>
</reference>
<dbReference type="Pfam" id="PF02958">
    <property type="entry name" value="EcKL"/>
    <property type="match status" value="1"/>
</dbReference>
<dbReference type="PANTHER" id="PTHR11012:SF30">
    <property type="entry name" value="PROTEIN KINASE-LIKE DOMAIN-CONTAINING"/>
    <property type="match status" value="1"/>
</dbReference>
<dbReference type="EMBL" id="CAMXCT030003779">
    <property type="protein sequence ID" value="CAL4793484.1"/>
    <property type="molecule type" value="Genomic_DNA"/>
</dbReference>
<dbReference type="InterPro" id="IPR011009">
    <property type="entry name" value="Kinase-like_dom_sf"/>
</dbReference>
<evidence type="ECO:0000313" key="3">
    <source>
        <dbReference type="EMBL" id="CAL1159547.1"/>
    </source>
</evidence>
<dbReference type="EMBL" id="CAMXCT010003779">
    <property type="protein sequence ID" value="CAI4006172.1"/>
    <property type="molecule type" value="Genomic_DNA"/>
</dbReference>
<dbReference type="SUPFAM" id="SSF56112">
    <property type="entry name" value="Protein kinase-like (PK-like)"/>
    <property type="match status" value="1"/>
</dbReference>
<dbReference type="OrthoDB" id="348705at2759"/>
<feature type="chain" id="PRO_5043271178" description="CHK kinase-like domain-containing protein" evidence="1">
    <location>
        <begin position="23"/>
        <end position="479"/>
    </location>
</feature>
<dbReference type="AlphaFoldDB" id="A0A9P1DAG0"/>